<name>A0A7W8ITV9_9BACL</name>
<dbReference type="Proteomes" id="UP000520011">
    <property type="component" value="Unassembled WGS sequence"/>
</dbReference>
<accession>A0A7W8ITV9</accession>
<evidence type="ECO:0000259" key="1">
    <source>
        <dbReference type="Pfam" id="PF01936"/>
    </source>
</evidence>
<comment type="caution">
    <text evidence="2">The sequence shown here is derived from an EMBL/GenBank/DDBJ whole genome shotgun (WGS) entry which is preliminary data.</text>
</comment>
<reference evidence="2 3" key="1">
    <citation type="submission" date="2020-08" db="EMBL/GenBank/DDBJ databases">
        <title>Genomic Encyclopedia of Type Strains, Phase IV (KMG-IV): sequencing the most valuable type-strain genomes for metagenomic binning, comparative biology and taxonomic classification.</title>
        <authorList>
            <person name="Goeker M."/>
        </authorList>
    </citation>
    <scope>NUCLEOTIDE SEQUENCE [LARGE SCALE GENOMIC DNA]</scope>
    <source>
        <strain evidence="2 3">DSM 16325</strain>
    </source>
</reference>
<protein>
    <submittedName>
        <fullName evidence="2">Uncharacterized LabA/DUF88 family protein</fullName>
    </submittedName>
</protein>
<dbReference type="Gene3D" id="3.40.50.1010">
    <property type="entry name" value="5'-nuclease"/>
    <property type="match status" value="1"/>
</dbReference>
<gene>
    <name evidence="2" type="ORF">HNQ34_002917</name>
</gene>
<dbReference type="AlphaFoldDB" id="A0A7W8ITV9"/>
<dbReference type="InterPro" id="IPR021139">
    <property type="entry name" value="NYN"/>
</dbReference>
<dbReference type="GO" id="GO:0004540">
    <property type="term" value="F:RNA nuclease activity"/>
    <property type="evidence" value="ECO:0007669"/>
    <property type="project" value="InterPro"/>
</dbReference>
<evidence type="ECO:0000313" key="2">
    <source>
        <dbReference type="EMBL" id="MBB5325816.1"/>
    </source>
</evidence>
<evidence type="ECO:0000313" key="3">
    <source>
        <dbReference type="Proteomes" id="UP000520011"/>
    </source>
</evidence>
<keyword evidence="3" id="KW-1185">Reference proteome</keyword>
<organism evidence="2 3">
    <name type="scientific">Anoxybacteroides tepidamans</name>
    <dbReference type="NCBI Taxonomy" id="265948"/>
    <lineage>
        <taxon>Bacteria</taxon>
        <taxon>Bacillati</taxon>
        <taxon>Bacillota</taxon>
        <taxon>Bacilli</taxon>
        <taxon>Bacillales</taxon>
        <taxon>Anoxybacillaceae</taxon>
        <taxon>Anoxybacteroides</taxon>
    </lineage>
</organism>
<dbReference type="PANTHER" id="PTHR35811:SF1">
    <property type="entry name" value="HTH OST-TYPE DOMAIN-CONTAINING PROTEIN"/>
    <property type="match status" value="1"/>
</dbReference>
<proteinExistence type="predicted"/>
<sequence>MTNTAIYIDYDNVFITLDRYYKKYDTLNIQQDFIQKFFAKFSSDNVLHSRAYLNFHNISLTDELFNEFRKNMVQLYHIHSGNNTSDVQLIIDVIKSLYDPNVKIDKYIIVSSDSDMIPLINELKINGKEYEIYYFAFNTNLDYQDYLQDTNSKFTTIESILGLEVYSRENESKFDDTEYLKGILTFINNLINKTYTTYLKVDNGEIISAGATHKGLLRDYLEQNNVFVREDLKSGFAIDTLFKKGILYEYELSNGFKAILINETIINSKGITLNNIKKESDFKFPITV</sequence>
<feature type="domain" description="NYN" evidence="1">
    <location>
        <begin position="4"/>
        <end position="155"/>
    </location>
</feature>
<dbReference type="Pfam" id="PF01936">
    <property type="entry name" value="NYN"/>
    <property type="match status" value="1"/>
</dbReference>
<dbReference type="RefSeq" id="WP_009361470.1">
    <property type="nucleotide sequence ID" value="NZ_JACHEP010000021.1"/>
</dbReference>
<dbReference type="EMBL" id="JACHEP010000021">
    <property type="protein sequence ID" value="MBB5325816.1"/>
    <property type="molecule type" value="Genomic_DNA"/>
</dbReference>
<dbReference type="PANTHER" id="PTHR35811">
    <property type="entry name" value="SLR1870 PROTEIN"/>
    <property type="match status" value="1"/>
</dbReference>